<protein>
    <recommendedName>
        <fullName evidence="1">SnoaL-like domain-containing protein</fullName>
    </recommendedName>
</protein>
<evidence type="ECO:0000313" key="3">
    <source>
        <dbReference type="Proteomes" id="UP000186819"/>
    </source>
</evidence>
<proteinExistence type="predicted"/>
<dbReference type="STRING" id="34027.SAMN05421829_102253"/>
<dbReference type="AlphaFoldDB" id="A0A1N6PY84"/>
<dbReference type="CDD" id="cd00531">
    <property type="entry name" value="NTF2_like"/>
    <property type="match status" value="1"/>
</dbReference>
<dbReference type="SUPFAM" id="SSF54427">
    <property type="entry name" value="NTF2-like"/>
    <property type="match status" value="1"/>
</dbReference>
<dbReference type="Pfam" id="PF13577">
    <property type="entry name" value="SnoaL_4"/>
    <property type="match status" value="1"/>
</dbReference>
<dbReference type="OrthoDB" id="1492465at2"/>
<evidence type="ECO:0000259" key="1">
    <source>
        <dbReference type="Pfam" id="PF13577"/>
    </source>
</evidence>
<dbReference type="EMBL" id="FTMD01000002">
    <property type="protein sequence ID" value="SIQ09300.1"/>
    <property type="molecule type" value="Genomic_DNA"/>
</dbReference>
<sequence length="137" mass="15628">MSFSGPIEDRLAIREVIEQYADAVMQRDAVAWAGVWAEDSEWRLPEYPGLECFRGRDEIVAGWIRSMGDYPGLAYIATPGAIQVDGDRATARTYTSEVFPHPDGRVLRLRGQYDDELVRIGGRWLFTKRVYKTIRAD</sequence>
<dbReference type="RefSeq" id="WP_076600763.1">
    <property type="nucleotide sequence ID" value="NZ_FTMD01000002.1"/>
</dbReference>
<dbReference type="InterPro" id="IPR032710">
    <property type="entry name" value="NTF2-like_dom_sf"/>
</dbReference>
<organism evidence="2 3">
    <name type="scientific">Aromatoleum tolulyticum</name>
    <dbReference type="NCBI Taxonomy" id="34027"/>
    <lineage>
        <taxon>Bacteria</taxon>
        <taxon>Pseudomonadati</taxon>
        <taxon>Pseudomonadota</taxon>
        <taxon>Betaproteobacteria</taxon>
        <taxon>Rhodocyclales</taxon>
        <taxon>Rhodocyclaceae</taxon>
        <taxon>Aromatoleum</taxon>
    </lineage>
</organism>
<evidence type="ECO:0000313" key="2">
    <source>
        <dbReference type="EMBL" id="SIQ09300.1"/>
    </source>
</evidence>
<keyword evidence="3" id="KW-1185">Reference proteome</keyword>
<dbReference type="Proteomes" id="UP000186819">
    <property type="component" value="Unassembled WGS sequence"/>
</dbReference>
<accession>A0A1N6PY84</accession>
<dbReference type="InterPro" id="IPR037401">
    <property type="entry name" value="SnoaL-like"/>
</dbReference>
<dbReference type="Gene3D" id="3.10.450.50">
    <property type="match status" value="1"/>
</dbReference>
<name>A0A1N6PY84_9RHOO</name>
<reference evidence="3" key="1">
    <citation type="submission" date="2017-01" db="EMBL/GenBank/DDBJ databases">
        <authorList>
            <person name="Varghese N."/>
            <person name="Submissions S."/>
        </authorList>
    </citation>
    <scope>NUCLEOTIDE SEQUENCE [LARGE SCALE GENOMIC DNA]</scope>
    <source>
        <strain evidence="3">ATCC 51758</strain>
    </source>
</reference>
<feature type="domain" description="SnoaL-like" evidence="1">
    <location>
        <begin position="7"/>
        <end position="129"/>
    </location>
</feature>
<gene>
    <name evidence="2" type="ORF">SAMN05421829_102253</name>
</gene>